<protein>
    <recommendedName>
        <fullName evidence="1">Alcohol dehydrogenase-like N-terminal domain-containing protein</fullName>
    </recommendedName>
</protein>
<proteinExistence type="predicted"/>
<dbReference type="Pfam" id="PF08240">
    <property type="entry name" value="ADH_N"/>
    <property type="match status" value="1"/>
</dbReference>
<reference evidence="2 3" key="1">
    <citation type="journal article" date="2016" name="Nat. Commun.">
        <title>Ectomycorrhizal ecology is imprinted in the genome of the dominant symbiotic fungus Cenococcum geophilum.</title>
        <authorList>
            <consortium name="DOE Joint Genome Institute"/>
            <person name="Peter M."/>
            <person name="Kohler A."/>
            <person name="Ohm R.A."/>
            <person name="Kuo A."/>
            <person name="Krutzmann J."/>
            <person name="Morin E."/>
            <person name="Arend M."/>
            <person name="Barry K.W."/>
            <person name="Binder M."/>
            <person name="Choi C."/>
            <person name="Clum A."/>
            <person name="Copeland A."/>
            <person name="Grisel N."/>
            <person name="Haridas S."/>
            <person name="Kipfer T."/>
            <person name="LaButti K."/>
            <person name="Lindquist E."/>
            <person name="Lipzen A."/>
            <person name="Maire R."/>
            <person name="Meier B."/>
            <person name="Mihaltcheva S."/>
            <person name="Molinier V."/>
            <person name="Murat C."/>
            <person name="Poggeler S."/>
            <person name="Quandt C.A."/>
            <person name="Sperisen C."/>
            <person name="Tritt A."/>
            <person name="Tisserant E."/>
            <person name="Crous P.W."/>
            <person name="Henrissat B."/>
            <person name="Nehls U."/>
            <person name="Egli S."/>
            <person name="Spatafora J.W."/>
            <person name="Grigoriev I.V."/>
            <person name="Martin F.M."/>
        </authorList>
    </citation>
    <scope>NUCLEOTIDE SEQUENCE [LARGE SCALE GENOMIC DNA]</scope>
    <source>
        <strain evidence="2 3">CBS 459.81</strain>
    </source>
</reference>
<dbReference type="Gene3D" id="3.90.180.10">
    <property type="entry name" value="Medium-chain alcohol dehydrogenases, catalytic domain"/>
    <property type="match status" value="1"/>
</dbReference>
<evidence type="ECO:0000313" key="2">
    <source>
        <dbReference type="EMBL" id="OCK79001.1"/>
    </source>
</evidence>
<keyword evidence="3" id="KW-1185">Reference proteome</keyword>
<dbReference type="OrthoDB" id="5407715at2759"/>
<dbReference type="InterPro" id="IPR013154">
    <property type="entry name" value="ADH-like_N"/>
</dbReference>
<organism evidence="2 3">
    <name type="scientific">Lepidopterella palustris CBS 459.81</name>
    <dbReference type="NCBI Taxonomy" id="1314670"/>
    <lineage>
        <taxon>Eukaryota</taxon>
        <taxon>Fungi</taxon>
        <taxon>Dikarya</taxon>
        <taxon>Ascomycota</taxon>
        <taxon>Pezizomycotina</taxon>
        <taxon>Dothideomycetes</taxon>
        <taxon>Pleosporomycetidae</taxon>
        <taxon>Mytilinidiales</taxon>
        <taxon>Argynnaceae</taxon>
        <taxon>Lepidopterella</taxon>
    </lineage>
</organism>
<name>A0A8E2E8B3_9PEZI</name>
<dbReference type="SUPFAM" id="SSF50129">
    <property type="entry name" value="GroES-like"/>
    <property type="match status" value="1"/>
</dbReference>
<accession>A0A8E2E8B3</accession>
<evidence type="ECO:0000313" key="3">
    <source>
        <dbReference type="Proteomes" id="UP000250266"/>
    </source>
</evidence>
<dbReference type="EMBL" id="KV745028">
    <property type="protein sequence ID" value="OCK79001.1"/>
    <property type="molecule type" value="Genomic_DNA"/>
</dbReference>
<dbReference type="AlphaFoldDB" id="A0A8E2E8B3"/>
<evidence type="ECO:0000259" key="1">
    <source>
        <dbReference type="Pfam" id="PF08240"/>
    </source>
</evidence>
<dbReference type="InterPro" id="IPR011032">
    <property type="entry name" value="GroES-like_sf"/>
</dbReference>
<feature type="domain" description="Alcohol dehydrogenase-like N-terminal" evidence="1">
    <location>
        <begin position="37"/>
        <end position="141"/>
    </location>
</feature>
<dbReference type="Proteomes" id="UP000250266">
    <property type="component" value="Unassembled WGS sequence"/>
</dbReference>
<gene>
    <name evidence="2" type="ORF">K432DRAFT_405967</name>
</gene>
<sequence>MTSHQGLPMTHRALVLTSTSQPPEVKTILTPQPGCGSAIVRGEAANIISYSKDMYNGTRNYPFPMPLVIGTSGLGRVAAIGPDAVLLKPGQLVFIDCFVRGRDDPNAAFLLSIHESHTKRSKKLMRGQWKDASYAEYAKIPL</sequence>